<dbReference type="InterPro" id="IPR000524">
    <property type="entry name" value="Tscrpt_reg_HTH_GntR"/>
</dbReference>
<dbReference type="SUPFAM" id="SSF46785">
    <property type="entry name" value="Winged helix' DNA-binding domain"/>
    <property type="match status" value="1"/>
</dbReference>
<reference evidence="6 7" key="1">
    <citation type="submission" date="2024-09" db="EMBL/GenBank/DDBJ databases">
        <authorList>
            <person name="Sun Q."/>
            <person name="Mori K."/>
        </authorList>
    </citation>
    <scope>NUCLEOTIDE SEQUENCE [LARGE SCALE GENOMIC DNA]</scope>
    <source>
        <strain evidence="6 7">TBRC 5777</strain>
    </source>
</reference>
<protein>
    <submittedName>
        <fullName evidence="6">FadR/GntR family transcriptional regulator</fullName>
    </submittedName>
</protein>
<dbReference type="PANTHER" id="PTHR43537">
    <property type="entry name" value="TRANSCRIPTIONAL REGULATOR, GNTR FAMILY"/>
    <property type="match status" value="1"/>
</dbReference>
<feature type="domain" description="HTH gntR-type" evidence="5">
    <location>
        <begin position="14"/>
        <end position="82"/>
    </location>
</feature>
<gene>
    <name evidence="6" type="ORF">ACFFGY_21370</name>
</gene>
<feature type="compositionally biased region" description="Low complexity" evidence="4">
    <location>
        <begin position="250"/>
        <end position="264"/>
    </location>
</feature>
<dbReference type="EMBL" id="JBHLUN010000017">
    <property type="protein sequence ID" value="MFC0410807.1"/>
    <property type="molecule type" value="Genomic_DNA"/>
</dbReference>
<evidence type="ECO:0000313" key="7">
    <source>
        <dbReference type="Proteomes" id="UP001589865"/>
    </source>
</evidence>
<feature type="region of interest" description="Disordered" evidence="4">
    <location>
        <begin position="238"/>
        <end position="264"/>
    </location>
</feature>
<keyword evidence="7" id="KW-1185">Reference proteome</keyword>
<dbReference type="SMART" id="SM00345">
    <property type="entry name" value="HTH_GNTR"/>
    <property type="match status" value="1"/>
</dbReference>
<sequence>MHASVVTIPSRAVRSSHAEVTRCLAVDIVAGRLEAGQVLPRDADLIARFKVSRTVLRESVKTLVAKGLLTTKARVGTTVLERAAWNMFDPDVLAWHLDSGIDARFLADLAEIRLAVEPQAASLAAERRSERDLAQLRDSIGQMQHFAPHSEEFADADLALHLVIATASGNPFMRSVGAVIEAALRASFRLSAPTDAAERDLTIAEHTRILDAVTRRDREGASAAMAAVIRNGLRRHGYADALSPPETHRPAGPLAAPSRASSAA</sequence>
<dbReference type="RefSeq" id="WP_377046562.1">
    <property type="nucleotide sequence ID" value="NZ_JBHLUN010000017.1"/>
</dbReference>
<dbReference type="InterPro" id="IPR036390">
    <property type="entry name" value="WH_DNA-bd_sf"/>
</dbReference>
<keyword evidence="2" id="KW-0238">DNA-binding</keyword>
<dbReference type="InterPro" id="IPR011711">
    <property type="entry name" value="GntR_C"/>
</dbReference>
<comment type="caution">
    <text evidence="6">The sequence shown here is derived from an EMBL/GenBank/DDBJ whole genome shotgun (WGS) entry which is preliminary data.</text>
</comment>
<dbReference type="PANTHER" id="PTHR43537:SF44">
    <property type="entry name" value="GNTR FAMILY REGULATORY PROTEIN"/>
    <property type="match status" value="1"/>
</dbReference>
<accession>A0ABV6JZQ8</accession>
<evidence type="ECO:0000256" key="3">
    <source>
        <dbReference type="ARBA" id="ARBA00023163"/>
    </source>
</evidence>
<keyword evidence="3" id="KW-0804">Transcription</keyword>
<dbReference type="SMART" id="SM00895">
    <property type="entry name" value="FCD"/>
    <property type="match status" value="1"/>
</dbReference>
<evidence type="ECO:0000259" key="5">
    <source>
        <dbReference type="PROSITE" id="PS50949"/>
    </source>
</evidence>
<evidence type="ECO:0000256" key="1">
    <source>
        <dbReference type="ARBA" id="ARBA00023015"/>
    </source>
</evidence>
<dbReference type="PROSITE" id="PS50949">
    <property type="entry name" value="HTH_GNTR"/>
    <property type="match status" value="1"/>
</dbReference>
<evidence type="ECO:0000256" key="4">
    <source>
        <dbReference type="SAM" id="MobiDB-lite"/>
    </source>
</evidence>
<evidence type="ECO:0000256" key="2">
    <source>
        <dbReference type="ARBA" id="ARBA00023125"/>
    </source>
</evidence>
<dbReference type="Gene3D" id="1.10.10.10">
    <property type="entry name" value="Winged helix-like DNA-binding domain superfamily/Winged helix DNA-binding domain"/>
    <property type="match status" value="1"/>
</dbReference>
<keyword evidence="1" id="KW-0805">Transcription regulation</keyword>
<name>A0ABV6JZQ8_9PROT</name>
<dbReference type="SUPFAM" id="SSF48008">
    <property type="entry name" value="GntR ligand-binding domain-like"/>
    <property type="match status" value="1"/>
</dbReference>
<dbReference type="Pfam" id="PF07729">
    <property type="entry name" value="FCD"/>
    <property type="match status" value="1"/>
</dbReference>
<dbReference type="Pfam" id="PF00392">
    <property type="entry name" value="GntR"/>
    <property type="match status" value="1"/>
</dbReference>
<evidence type="ECO:0000313" key="6">
    <source>
        <dbReference type="EMBL" id="MFC0410807.1"/>
    </source>
</evidence>
<organism evidence="6 7">
    <name type="scientific">Roseomonas elaeocarpi</name>
    <dbReference type="NCBI Taxonomy" id="907779"/>
    <lineage>
        <taxon>Bacteria</taxon>
        <taxon>Pseudomonadati</taxon>
        <taxon>Pseudomonadota</taxon>
        <taxon>Alphaproteobacteria</taxon>
        <taxon>Acetobacterales</taxon>
        <taxon>Roseomonadaceae</taxon>
        <taxon>Roseomonas</taxon>
    </lineage>
</organism>
<dbReference type="PRINTS" id="PR00035">
    <property type="entry name" value="HTHGNTR"/>
</dbReference>
<proteinExistence type="predicted"/>
<dbReference type="InterPro" id="IPR008920">
    <property type="entry name" value="TF_FadR/GntR_C"/>
</dbReference>
<dbReference type="InterPro" id="IPR036388">
    <property type="entry name" value="WH-like_DNA-bd_sf"/>
</dbReference>
<dbReference type="Proteomes" id="UP001589865">
    <property type="component" value="Unassembled WGS sequence"/>
</dbReference>
<dbReference type="Gene3D" id="1.20.120.530">
    <property type="entry name" value="GntR ligand-binding domain-like"/>
    <property type="match status" value="1"/>
</dbReference>